<evidence type="ECO:0000256" key="2">
    <source>
        <dbReference type="ARBA" id="ARBA00010872"/>
    </source>
</evidence>
<comment type="catalytic activity">
    <reaction evidence="1">
        <text>Cleavage of a beta-linked Asp residue from the N-terminus of a polypeptide.</text>
        <dbReference type="EC" id="3.4.19.5"/>
    </reaction>
</comment>
<dbReference type="CDD" id="cd04702">
    <property type="entry name" value="ASRGL1_like"/>
    <property type="match status" value="1"/>
</dbReference>
<accession>A0ABD0KYM5</accession>
<name>A0ABD0KYM5_9CAEN</name>
<keyword evidence="5" id="KW-0068">Autocatalytic cleavage</keyword>
<gene>
    <name evidence="10" type="ORF">BaRGS_00016414</name>
</gene>
<evidence type="ECO:0008006" key="12">
    <source>
        <dbReference type="Google" id="ProtNLM"/>
    </source>
</evidence>
<feature type="site" description="Cleavage; by autolysis" evidence="9">
    <location>
        <begin position="173"/>
        <end position="174"/>
    </location>
</feature>
<evidence type="ECO:0000256" key="6">
    <source>
        <dbReference type="ARBA" id="ARBA00049366"/>
    </source>
</evidence>
<dbReference type="GO" id="GO:0004067">
    <property type="term" value="F:asparaginase activity"/>
    <property type="evidence" value="ECO:0007669"/>
    <property type="project" value="UniProtKB-EC"/>
</dbReference>
<keyword evidence="11" id="KW-1185">Reference proteome</keyword>
<evidence type="ECO:0000313" key="11">
    <source>
        <dbReference type="Proteomes" id="UP001519460"/>
    </source>
</evidence>
<comment type="caution">
    <text evidence="10">The sequence shown here is derived from an EMBL/GenBank/DDBJ whole genome shotgun (WGS) entry which is preliminary data.</text>
</comment>
<dbReference type="SUPFAM" id="SSF56235">
    <property type="entry name" value="N-terminal nucleophile aminohydrolases (Ntn hydrolases)"/>
    <property type="match status" value="1"/>
</dbReference>
<dbReference type="EMBL" id="JACVVK020000104">
    <property type="protein sequence ID" value="KAK7492317.1"/>
    <property type="molecule type" value="Genomic_DNA"/>
</dbReference>
<dbReference type="PANTHER" id="PTHR10188:SF43">
    <property type="entry name" value="ASPARAGINASE (EUROFUNG)"/>
    <property type="match status" value="1"/>
</dbReference>
<dbReference type="Proteomes" id="UP001519460">
    <property type="component" value="Unassembled WGS sequence"/>
</dbReference>
<evidence type="ECO:0000256" key="9">
    <source>
        <dbReference type="PIRSR" id="PIRSR600246-3"/>
    </source>
</evidence>
<feature type="binding site" evidence="8">
    <location>
        <begin position="225"/>
        <end position="228"/>
    </location>
    <ligand>
        <name>substrate</name>
    </ligand>
</feature>
<feature type="active site" description="Nucleophile" evidence="7">
    <location>
        <position position="174"/>
    </location>
</feature>
<evidence type="ECO:0000313" key="10">
    <source>
        <dbReference type="EMBL" id="KAK7492317.1"/>
    </source>
</evidence>
<keyword evidence="3" id="KW-0645">Protease</keyword>
<protein>
    <recommendedName>
        <fullName evidence="12">Asparaginase</fullName>
    </recommendedName>
</protein>
<evidence type="ECO:0000256" key="3">
    <source>
        <dbReference type="ARBA" id="ARBA00022670"/>
    </source>
</evidence>
<dbReference type="InterPro" id="IPR000246">
    <property type="entry name" value="Peptidase_T2"/>
</dbReference>
<evidence type="ECO:0000256" key="8">
    <source>
        <dbReference type="PIRSR" id="PIRSR600246-2"/>
    </source>
</evidence>
<comment type="catalytic activity">
    <reaction evidence="6">
        <text>L-asparagine + H2O = L-aspartate + NH4(+)</text>
        <dbReference type="Rhea" id="RHEA:21016"/>
        <dbReference type="ChEBI" id="CHEBI:15377"/>
        <dbReference type="ChEBI" id="CHEBI:28938"/>
        <dbReference type="ChEBI" id="CHEBI:29991"/>
        <dbReference type="ChEBI" id="CHEBI:58048"/>
        <dbReference type="EC" id="3.5.1.1"/>
    </reaction>
</comment>
<comment type="similarity">
    <text evidence="2">Belongs to the Ntn-hydrolase family.</text>
</comment>
<evidence type="ECO:0000256" key="7">
    <source>
        <dbReference type="PIRSR" id="PIRSR600246-1"/>
    </source>
</evidence>
<dbReference type="FunFam" id="3.60.20.30:FF:000001">
    <property type="entry name" value="Isoaspartyl peptidase/L-asparaginase"/>
    <property type="match status" value="1"/>
</dbReference>
<sequence>MSKAPVIVIHGGAWSIPDDMAEASKVGVKQAARVGYEVLKQGGSAVDAVVAAVKVMEDDPVFDAGIGSVLNAAGDVEMDAVVMDGKTLNAGAVACVQNIQNPVHLARLIMDKTPHVLLVGKGANQFAKEMGLPEVSTETLVTESARESWLRYMEYHDTIGGLFSNRDLQTGCDTVGAVALDQMGNVAFATSTGGITAKRPGRVGDAPIVGSGGYADNEAGAVSTTGHGEAILRTCLAHRITNHMHSGLNADEASRAGLDYMTRRVKGSGGVVVVSTNGDIAANFTTDRMAWASVKDGQVHYGLDPEEHQTEPLYFL</sequence>
<evidence type="ECO:0000256" key="4">
    <source>
        <dbReference type="ARBA" id="ARBA00022801"/>
    </source>
</evidence>
<dbReference type="GO" id="GO:0006508">
    <property type="term" value="P:proteolysis"/>
    <property type="evidence" value="ECO:0007669"/>
    <property type="project" value="UniProtKB-KW"/>
</dbReference>
<dbReference type="AlphaFoldDB" id="A0ABD0KYM5"/>
<feature type="binding site" evidence="8">
    <location>
        <begin position="202"/>
        <end position="205"/>
    </location>
    <ligand>
        <name>substrate</name>
    </ligand>
</feature>
<dbReference type="PANTHER" id="PTHR10188">
    <property type="entry name" value="L-ASPARAGINASE"/>
    <property type="match status" value="1"/>
</dbReference>
<keyword evidence="4" id="KW-0378">Hydrolase</keyword>
<dbReference type="Gene3D" id="3.60.20.30">
    <property type="entry name" value="(Glycosyl)asparaginase"/>
    <property type="match status" value="1"/>
</dbReference>
<proteinExistence type="inferred from homology"/>
<reference evidence="10 11" key="1">
    <citation type="journal article" date="2023" name="Sci. Data">
        <title>Genome assembly of the Korean intertidal mud-creeper Batillaria attramentaria.</title>
        <authorList>
            <person name="Patra A.K."/>
            <person name="Ho P.T."/>
            <person name="Jun S."/>
            <person name="Lee S.J."/>
            <person name="Kim Y."/>
            <person name="Won Y.J."/>
        </authorList>
    </citation>
    <scope>NUCLEOTIDE SEQUENCE [LARGE SCALE GENOMIC DNA]</scope>
    <source>
        <strain evidence="10">Wonlab-2016</strain>
    </source>
</reference>
<dbReference type="InterPro" id="IPR029055">
    <property type="entry name" value="Ntn_hydrolases_N"/>
</dbReference>
<evidence type="ECO:0000256" key="5">
    <source>
        <dbReference type="ARBA" id="ARBA00022813"/>
    </source>
</evidence>
<dbReference type="InterPro" id="IPR033844">
    <property type="entry name" value="ASRGL1_meta"/>
</dbReference>
<dbReference type="GO" id="GO:0008798">
    <property type="term" value="F:beta-aspartyl-peptidase activity"/>
    <property type="evidence" value="ECO:0007669"/>
    <property type="project" value="UniProtKB-EC"/>
</dbReference>
<organism evidence="10 11">
    <name type="scientific">Batillaria attramentaria</name>
    <dbReference type="NCBI Taxonomy" id="370345"/>
    <lineage>
        <taxon>Eukaryota</taxon>
        <taxon>Metazoa</taxon>
        <taxon>Spiralia</taxon>
        <taxon>Lophotrochozoa</taxon>
        <taxon>Mollusca</taxon>
        <taxon>Gastropoda</taxon>
        <taxon>Caenogastropoda</taxon>
        <taxon>Sorbeoconcha</taxon>
        <taxon>Cerithioidea</taxon>
        <taxon>Batillariidae</taxon>
        <taxon>Batillaria</taxon>
    </lineage>
</organism>
<dbReference type="Pfam" id="PF01112">
    <property type="entry name" value="Asparaginase_2"/>
    <property type="match status" value="1"/>
</dbReference>
<evidence type="ECO:0000256" key="1">
    <source>
        <dbReference type="ARBA" id="ARBA00000306"/>
    </source>
</evidence>